<dbReference type="RefSeq" id="WP_168113614.1">
    <property type="nucleotide sequence ID" value="NZ_BOON01000017.1"/>
</dbReference>
<dbReference type="AlphaFoldDB" id="A0A8J3X0C9"/>
<accession>A0A8J3X0C9</accession>
<feature type="region of interest" description="Disordered" evidence="1">
    <location>
        <begin position="1"/>
        <end position="84"/>
    </location>
</feature>
<dbReference type="EMBL" id="BOON01000017">
    <property type="protein sequence ID" value="GII22219.1"/>
    <property type="molecule type" value="Genomic_DNA"/>
</dbReference>
<reference evidence="2" key="1">
    <citation type="submission" date="2021-01" db="EMBL/GenBank/DDBJ databases">
        <title>Whole genome shotgun sequence of Planosporangium mesophilum NBRC 109066.</title>
        <authorList>
            <person name="Komaki H."/>
            <person name="Tamura T."/>
        </authorList>
    </citation>
    <scope>NUCLEOTIDE SEQUENCE</scope>
    <source>
        <strain evidence="2">NBRC 109066</strain>
    </source>
</reference>
<comment type="caution">
    <text evidence="2">The sequence shown here is derived from an EMBL/GenBank/DDBJ whole genome shotgun (WGS) entry which is preliminary data.</text>
</comment>
<gene>
    <name evidence="2" type="ORF">Pme01_18160</name>
</gene>
<organism evidence="2 3">
    <name type="scientific">Planosporangium mesophilum</name>
    <dbReference type="NCBI Taxonomy" id="689768"/>
    <lineage>
        <taxon>Bacteria</taxon>
        <taxon>Bacillati</taxon>
        <taxon>Actinomycetota</taxon>
        <taxon>Actinomycetes</taxon>
        <taxon>Micromonosporales</taxon>
        <taxon>Micromonosporaceae</taxon>
        <taxon>Planosporangium</taxon>
    </lineage>
</organism>
<protein>
    <submittedName>
        <fullName evidence="2">Uncharacterized protein</fullName>
    </submittedName>
</protein>
<sequence length="146" mass="16011">MTTVPENYGNGGANSDDRFAAQLSGYRPASRDSGAVLPINDRDGDGPGRRNGSVPTIHRVNGSLDMGNPIASSMRAPQLAEPELDDSDRWYDDVTSESLADHPLLRGLLLELPPKGSMPPQEWLDRWFEAARSILELLYAQHAGRR</sequence>
<name>A0A8J3X0C9_9ACTN</name>
<evidence type="ECO:0000313" key="3">
    <source>
        <dbReference type="Proteomes" id="UP000599074"/>
    </source>
</evidence>
<evidence type="ECO:0000313" key="2">
    <source>
        <dbReference type="EMBL" id="GII22219.1"/>
    </source>
</evidence>
<evidence type="ECO:0000256" key="1">
    <source>
        <dbReference type="SAM" id="MobiDB-lite"/>
    </source>
</evidence>
<dbReference type="Proteomes" id="UP000599074">
    <property type="component" value="Unassembled WGS sequence"/>
</dbReference>
<proteinExistence type="predicted"/>
<keyword evidence="3" id="KW-1185">Reference proteome</keyword>